<protein>
    <submittedName>
        <fullName evidence="2">Uncharacterized protein</fullName>
    </submittedName>
</protein>
<feature type="compositionally biased region" description="Polar residues" evidence="1">
    <location>
        <begin position="52"/>
        <end position="65"/>
    </location>
</feature>
<name>A0A9W6EX15_9CHLO</name>
<comment type="caution">
    <text evidence="2">The sequence shown here is derived from an EMBL/GenBank/DDBJ whole genome shotgun (WGS) entry which is preliminary data.</text>
</comment>
<proteinExistence type="predicted"/>
<evidence type="ECO:0000313" key="3">
    <source>
        <dbReference type="Proteomes" id="UP001165080"/>
    </source>
</evidence>
<feature type="compositionally biased region" description="Pro residues" evidence="1">
    <location>
        <begin position="26"/>
        <end position="37"/>
    </location>
</feature>
<feature type="region of interest" description="Disordered" evidence="1">
    <location>
        <begin position="1"/>
        <end position="79"/>
    </location>
</feature>
<evidence type="ECO:0000313" key="2">
    <source>
        <dbReference type="EMBL" id="GLC47954.1"/>
    </source>
</evidence>
<dbReference type="AlphaFoldDB" id="A0A9W6EX15"/>
<sequence>MHERRSQQPPPGRWGPPSGSAGGGYYPPPQAHQPPPGQYGGGYGGAPPPAQNFYQSIRPTYNSGGVPTGYGAPLQPGVQPLPHQVHAAAVRQQPVCGVAASTRPSRRQRRRRTLLITHSKVLTAAPQQICLVAAVTGDVFTFWD</sequence>
<keyword evidence="3" id="KW-1185">Reference proteome</keyword>
<accession>A0A9W6EX15</accession>
<dbReference type="Proteomes" id="UP001165080">
    <property type="component" value="Unassembled WGS sequence"/>
</dbReference>
<dbReference type="EMBL" id="BRXU01000001">
    <property type="protein sequence ID" value="GLC47954.1"/>
    <property type="molecule type" value="Genomic_DNA"/>
</dbReference>
<organism evidence="2 3">
    <name type="scientific">Pleodorina starrii</name>
    <dbReference type="NCBI Taxonomy" id="330485"/>
    <lineage>
        <taxon>Eukaryota</taxon>
        <taxon>Viridiplantae</taxon>
        <taxon>Chlorophyta</taxon>
        <taxon>core chlorophytes</taxon>
        <taxon>Chlorophyceae</taxon>
        <taxon>CS clade</taxon>
        <taxon>Chlamydomonadales</taxon>
        <taxon>Volvocaceae</taxon>
        <taxon>Pleodorina</taxon>
    </lineage>
</organism>
<gene>
    <name evidence="2" type="primary">PLESTB000035</name>
    <name evidence="2" type="ORF">PLESTB_000043400</name>
</gene>
<reference evidence="2 3" key="1">
    <citation type="journal article" date="2023" name="Commun. Biol.">
        <title>Reorganization of the ancestral sex-determining regions during the evolution of trioecy in Pleodorina starrii.</title>
        <authorList>
            <person name="Takahashi K."/>
            <person name="Suzuki S."/>
            <person name="Kawai-Toyooka H."/>
            <person name="Yamamoto K."/>
            <person name="Hamaji T."/>
            <person name="Ootsuki R."/>
            <person name="Yamaguchi H."/>
            <person name="Kawachi M."/>
            <person name="Higashiyama T."/>
            <person name="Nozaki H."/>
        </authorList>
    </citation>
    <scope>NUCLEOTIDE SEQUENCE [LARGE SCALE GENOMIC DNA]</scope>
    <source>
        <strain evidence="2 3">NIES-4479</strain>
    </source>
</reference>
<evidence type="ECO:0000256" key="1">
    <source>
        <dbReference type="SAM" id="MobiDB-lite"/>
    </source>
</evidence>